<keyword evidence="5" id="KW-0325">Glycoprotein</keyword>
<proteinExistence type="inferred from homology"/>
<dbReference type="InterPro" id="IPR042269">
    <property type="entry name" value="Ser_carbopepase_S28_SKS"/>
</dbReference>
<sequence>MMFSFRFLVQLLFHFYPLLLLHLFLQPVSSIFPHKIPRLSIHDYKQLESISRNPYKISSTSTTSNDDLKTYFYTQTLDHFNYGPQSYATFEQRYMVNFRNWGGADSNSPILAYLGAEAPLDQDLEVLGFLSDNSHTFKALQVYIEKRKLLSRRKRKNVVDNKTYENTENKKYIFWFRHLNHSYELTDYLDMIYSSAAQYNLRPVDKVRLMCNAVDGAPNGTDVLGRIFAGVVSYNGNQTCYDTNEYYDTHETLVGWQWQSCSEMVSPINGREGNDTMFPAAPFNLDEYIKYCKYFYGVAPRPHWVTTYYGGNDVKLVLHGFGSNIIFSNGLKDPCSGGGVLEDISESVLAVSTANGSHCLDILYAKKTDPEWLVVQRNTEVKIIQGWINEYYADLHDFKK</sequence>
<comment type="similarity">
    <text evidence="1">Belongs to the peptidase S28 family.</text>
</comment>
<evidence type="ECO:0008006" key="9">
    <source>
        <dbReference type="Google" id="ProtNLM"/>
    </source>
</evidence>
<evidence type="ECO:0000256" key="6">
    <source>
        <dbReference type="SAM" id="SignalP"/>
    </source>
</evidence>
<dbReference type="AlphaFoldDB" id="A0AAV6Y8A8"/>
<keyword evidence="3 6" id="KW-0732">Signal</keyword>
<accession>A0AAV6Y8A8</accession>
<evidence type="ECO:0000256" key="5">
    <source>
        <dbReference type="ARBA" id="ARBA00023180"/>
    </source>
</evidence>
<gene>
    <name evidence="7" type="ORF">BUALT_Bualt02G0035100</name>
</gene>
<dbReference type="PANTHER" id="PTHR11010:SF96">
    <property type="entry name" value="LYSOSOMAL PRO-X CARBOXYPEPTIDASE-LIKE ISOFORM X1"/>
    <property type="match status" value="1"/>
</dbReference>
<evidence type="ECO:0000256" key="4">
    <source>
        <dbReference type="ARBA" id="ARBA00022801"/>
    </source>
</evidence>
<dbReference type="PANTHER" id="PTHR11010">
    <property type="entry name" value="PROTEASE S28 PRO-X CARBOXYPEPTIDASE-RELATED"/>
    <property type="match status" value="1"/>
</dbReference>
<dbReference type="Gene3D" id="1.20.120.980">
    <property type="entry name" value="Serine carboxypeptidase S28, SKS domain"/>
    <property type="match status" value="1"/>
</dbReference>
<keyword evidence="8" id="KW-1185">Reference proteome</keyword>
<dbReference type="GO" id="GO:0006508">
    <property type="term" value="P:proteolysis"/>
    <property type="evidence" value="ECO:0007669"/>
    <property type="project" value="UniProtKB-KW"/>
</dbReference>
<dbReference type="InterPro" id="IPR029058">
    <property type="entry name" value="AB_hydrolase_fold"/>
</dbReference>
<reference evidence="7" key="1">
    <citation type="submission" date="2019-10" db="EMBL/GenBank/DDBJ databases">
        <authorList>
            <person name="Zhang R."/>
            <person name="Pan Y."/>
            <person name="Wang J."/>
            <person name="Ma R."/>
            <person name="Yu S."/>
        </authorList>
    </citation>
    <scope>NUCLEOTIDE SEQUENCE</scope>
    <source>
        <strain evidence="7">LA-IB0</strain>
        <tissue evidence="7">Leaf</tissue>
    </source>
</reference>
<feature type="signal peptide" evidence="6">
    <location>
        <begin position="1"/>
        <end position="30"/>
    </location>
</feature>
<dbReference type="GO" id="GO:0008239">
    <property type="term" value="F:dipeptidyl-peptidase activity"/>
    <property type="evidence" value="ECO:0007669"/>
    <property type="project" value="TreeGrafter"/>
</dbReference>
<name>A0AAV6Y8A8_9LAMI</name>
<dbReference type="InterPro" id="IPR008758">
    <property type="entry name" value="Peptidase_S28"/>
</dbReference>
<dbReference type="Proteomes" id="UP000826271">
    <property type="component" value="Unassembled WGS sequence"/>
</dbReference>
<feature type="chain" id="PRO_5043563416" description="Lysosomal Pro-X carboxypeptidase" evidence="6">
    <location>
        <begin position="31"/>
        <end position="400"/>
    </location>
</feature>
<evidence type="ECO:0000313" key="7">
    <source>
        <dbReference type="EMBL" id="KAG8387570.1"/>
    </source>
</evidence>
<organism evidence="7 8">
    <name type="scientific">Buddleja alternifolia</name>
    <dbReference type="NCBI Taxonomy" id="168488"/>
    <lineage>
        <taxon>Eukaryota</taxon>
        <taxon>Viridiplantae</taxon>
        <taxon>Streptophyta</taxon>
        <taxon>Embryophyta</taxon>
        <taxon>Tracheophyta</taxon>
        <taxon>Spermatophyta</taxon>
        <taxon>Magnoliopsida</taxon>
        <taxon>eudicotyledons</taxon>
        <taxon>Gunneridae</taxon>
        <taxon>Pentapetalae</taxon>
        <taxon>asterids</taxon>
        <taxon>lamiids</taxon>
        <taxon>Lamiales</taxon>
        <taxon>Scrophulariaceae</taxon>
        <taxon>Buddlejeae</taxon>
        <taxon>Buddleja</taxon>
    </lineage>
</organism>
<evidence type="ECO:0000256" key="3">
    <source>
        <dbReference type="ARBA" id="ARBA00022729"/>
    </source>
</evidence>
<dbReference type="GO" id="GO:0070008">
    <property type="term" value="F:serine-type exopeptidase activity"/>
    <property type="evidence" value="ECO:0007669"/>
    <property type="project" value="InterPro"/>
</dbReference>
<protein>
    <recommendedName>
        <fullName evidence="9">Lysosomal Pro-X carboxypeptidase</fullName>
    </recommendedName>
</protein>
<evidence type="ECO:0000256" key="1">
    <source>
        <dbReference type="ARBA" id="ARBA00011079"/>
    </source>
</evidence>
<dbReference type="EMBL" id="WHWC01000002">
    <property type="protein sequence ID" value="KAG8387570.1"/>
    <property type="molecule type" value="Genomic_DNA"/>
</dbReference>
<comment type="caution">
    <text evidence="7">The sequence shown here is derived from an EMBL/GenBank/DDBJ whole genome shotgun (WGS) entry which is preliminary data.</text>
</comment>
<dbReference type="Pfam" id="PF05577">
    <property type="entry name" value="Peptidase_S28"/>
    <property type="match status" value="1"/>
</dbReference>
<keyword evidence="2" id="KW-0645">Protease</keyword>
<evidence type="ECO:0000256" key="2">
    <source>
        <dbReference type="ARBA" id="ARBA00022670"/>
    </source>
</evidence>
<keyword evidence="4" id="KW-0378">Hydrolase</keyword>
<dbReference type="Gene3D" id="3.40.50.1820">
    <property type="entry name" value="alpha/beta hydrolase"/>
    <property type="match status" value="2"/>
</dbReference>
<evidence type="ECO:0000313" key="8">
    <source>
        <dbReference type="Proteomes" id="UP000826271"/>
    </source>
</evidence>